<dbReference type="EMBL" id="JAHKSW010000024">
    <property type="protein sequence ID" value="KAG7316857.1"/>
    <property type="molecule type" value="Genomic_DNA"/>
</dbReference>
<protein>
    <submittedName>
        <fullName evidence="1">Uncharacterized protein</fullName>
    </submittedName>
</protein>
<proteinExistence type="predicted"/>
<organism evidence="1 2">
    <name type="scientific">Hemibagrus wyckioides</name>
    <dbReference type="NCBI Taxonomy" id="337641"/>
    <lineage>
        <taxon>Eukaryota</taxon>
        <taxon>Metazoa</taxon>
        <taxon>Chordata</taxon>
        <taxon>Craniata</taxon>
        <taxon>Vertebrata</taxon>
        <taxon>Euteleostomi</taxon>
        <taxon>Actinopterygii</taxon>
        <taxon>Neopterygii</taxon>
        <taxon>Teleostei</taxon>
        <taxon>Ostariophysi</taxon>
        <taxon>Siluriformes</taxon>
        <taxon>Bagridae</taxon>
        <taxon>Hemibagrus</taxon>
    </lineage>
</organism>
<evidence type="ECO:0000313" key="1">
    <source>
        <dbReference type="EMBL" id="KAG7316857.1"/>
    </source>
</evidence>
<dbReference type="Proteomes" id="UP000824219">
    <property type="component" value="Linkage Group LG24"/>
</dbReference>
<evidence type="ECO:0000313" key="2">
    <source>
        <dbReference type="Proteomes" id="UP000824219"/>
    </source>
</evidence>
<reference evidence="1 2" key="1">
    <citation type="submission" date="2021-06" db="EMBL/GenBank/DDBJ databases">
        <title>Chromosome-level genome assembly of the red-tail catfish (Hemibagrus wyckioides).</title>
        <authorList>
            <person name="Shao F."/>
        </authorList>
    </citation>
    <scope>NUCLEOTIDE SEQUENCE [LARGE SCALE GENOMIC DNA]</scope>
    <source>
        <strain evidence="1">EC202008001</strain>
        <tissue evidence="1">Blood</tissue>
    </source>
</reference>
<accession>A0A9D3N723</accession>
<gene>
    <name evidence="1" type="ORF">KOW79_019155</name>
</gene>
<sequence length="67" mass="7520">MRSDSHVVNQVHQLPLLGVELHSPRAESYIIGNSGTHRDLGSCQNVMDESARRNPLDLNTQLRDARN</sequence>
<comment type="caution">
    <text evidence="1">The sequence shown here is derived from an EMBL/GenBank/DDBJ whole genome shotgun (WGS) entry which is preliminary data.</text>
</comment>
<dbReference type="AlphaFoldDB" id="A0A9D3N723"/>
<keyword evidence="2" id="KW-1185">Reference proteome</keyword>
<name>A0A9D3N723_9TELE</name>